<comment type="caution">
    <text evidence="1">The sequence shown here is derived from an EMBL/GenBank/DDBJ whole genome shotgun (WGS) entry which is preliminary data.</text>
</comment>
<dbReference type="Proteomes" id="UP001530400">
    <property type="component" value="Unassembled WGS sequence"/>
</dbReference>
<dbReference type="EMBL" id="JALLPJ020000321">
    <property type="protein sequence ID" value="KAL3795415.1"/>
    <property type="molecule type" value="Genomic_DNA"/>
</dbReference>
<evidence type="ECO:0000313" key="1">
    <source>
        <dbReference type="EMBL" id="KAL3795415.1"/>
    </source>
</evidence>
<protein>
    <submittedName>
        <fullName evidence="1">Uncharacterized protein</fullName>
    </submittedName>
</protein>
<gene>
    <name evidence="1" type="ORF">ACHAWO_011182</name>
</gene>
<reference evidence="1 2" key="1">
    <citation type="submission" date="2024-10" db="EMBL/GenBank/DDBJ databases">
        <title>Updated reference genomes for cyclostephanoid diatoms.</title>
        <authorList>
            <person name="Roberts W.R."/>
            <person name="Alverson A.J."/>
        </authorList>
    </citation>
    <scope>NUCLEOTIDE SEQUENCE [LARGE SCALE GENOMIC DNA]</scope>
    <source>
        <strain evidence="1 2">AJA010-31</strain>
    </source>
</reference>
<name>A0ABD3Q5K9_9STRA</name>
<keyword evidence="2" id="KW-1185">Reference proteome</keyword>
<accession>A0ABD3Q5K9</accession>
<evidence type="ECO:0000313" key="2">
    <source>
        <dbReference type="Proteomes" id="UP001530400"/>
    </source>
</evidence>
<sequence>MFIYLQGGGACICCAPQPLLFSPEKEPVDAIIRSIDDLNQLEQEREVQAVKISPWDETMREQVWGDRGLLRWRMRKEMSSYQQFLVELCGQGADVESVVEKGAIAKLRDFCIDHMTVDELHDLFTLSRQELEDILKSRYKICSFYTIVFSTVAEQLENFHLTGIGLDAPENHDNITEVQFERELRFDKRRGFCIDAVNKSGDEYVIHESVLMNFLQRMVSLAGPTLLQCSISSTSDEKCSSSNDPSFRSDRRVIRLIIARYWADKLIQRYRKFNEGNTSDM</sequence>
<dbReference type="AlphaFoldDB" id="A0ABD3Q5K9"/>
<organism evidence="1 2">
    <name type="scientific">Cyclotella atomus</name>
    <dbReference type="NCBI Taxonomy" id="382360"/>
    <lineage>
        <taxon>Eukaryota</taxon>
        <taxon>Sar</taxon>
        <taxon>Stramenopiles</taxon>
        <taxon>Ochrophyta</taxon>
        <taxon>Bacillariophyta</taxon>
        <taxon>Coscinodiscophyceae</taxon>
        <taxon>Thalassiosirophycidae</taxon>
        <taxon>Stephanodiscales</taxon>
        <taxon>Stephanodiscaceae</taxon>
        <taxon>Cyclotella</taxon>
    </lineage>
</organism>
<proteinExistence type="predicted"/>